<gene>
    <name evidence="8" type="primary">dapF</name>
    <name evidence="10" type="ORF">EWM59_03440</name>
</gene>
<sequence length="258" mass="28642">MNDQTYTGNFYKYQGTGNDFVMIDNRDGQFPVSQPYIAHLCHRRFGIGADGLILLQNDPDYDFRMVYFNADGGEGSMCGNGGRCTVRFAEDLGIFSGNTTFIAVDGEHEASASSEVISLKMGQVHGIEHHDDYDFMNTGSPHYVRYVSDIKNFDVVNEGKKVRYADDWVKRGGTNVNFVEVLDDETIYVRTYERGVEDETYSCGTGVTACALSAHLKHGMQSPVKIITNGGNLQVAFDKDFQNIHLIGPAIRVFGGKL</sequence>
<accession>A0A4Q5M3L4</accession>
<feature type="active site" description="Proton acceptor" evidence="8">
    <location>
        <position position="203"/>
    </location>
</feature>
<comment type="similarity">
    <text evidence="2 8">Belongs to the diaminopimelate epimerase family.</text>
</comment>
<comment type="caution">
    <text evidence="8">Lacks conserved residue(s) required for the propagation of feature annotation.</text>
</comment>
<evidence type="ECO:0000313" key="11">
    <source>
        <dbReference type="Proteomes" id="UP000293162"/>
    </source>
</evidence>
<evidence type="ECO:0000256" key="5">
    <source>
        <dbReference type="ARBA" id="ARBA00023154"/>
    </source>
</evidence>
<dbReference type="RefSeq" id="WP_130019552.1">
    <property type="nucleotide sequence ID" value="NZ_SEWF01000004.1"/>
</dbReference>
<feature type="active site" evidence="9">
    <location>
        <position position="78"/>
    </location>
</feature>
<feature type="site" description="Could be important to modulate the pK values of the two catalytic cysteine residues" evidence="8">
    <location>
        <position position="142"/>
    </location>
</feature>
<evidence type="ECO:0000313" key="10">
    <source>
        <dbReference type="EMBL" id="RYU96976.1"/>
    </source>
</evidence>
<comment type="subunit">
    <text evidence="8">Homodimer.</text>
</comment>
<dbReference type="PROSITE" id="PS01326">
    <property type="entry name" value="DAP_EPIMERASE"/>
    <property type="match status" value="1"/>
</dbReference>
<feature type="binding site" evidence="8">
    <location>
        <begin position="204"/>
        <end position="205"/>
    </location>
    <ligand>
        <name>substrate</name>
    </ligand>
</feature>
<evidence type="ECO:0000256" key="8">
    <source>
        <dbReference type="HAMAP-Rule" id="MF_00197"/>
    </source>
</evidence>
<keyword evidence="8" id="KW-0963">Cytoplasm</keyword>
<feature type="active site" description="Proton donor" evidence="8">
    <location>
        <position position="78"/>
    </location>
</feature>
<evidence type="ECO:0000256" key="6">
    <source>
        <dbReference type="ARBA" id="ARBA00023235"/>
    </source>
</evidence>
<dbReference type="GO" id="GO:0009089">
    <property type="term" value="P:lysine biosynthetic process via diaminopimelate"/>
    <property type="evidence" value="ECO:0007669"/>
    <property type="project" value="UniProtKB-UniRule"/>
</dbReference>
<reference evidence="10 11" key="1">
    <citation type="submission" date="2019-02" db="EMBL/GenBank/DDBJ databases">
        <title>Bacterial novel species Emticicia sp. 17J42-9 isolated from soil.</title>
        <authorList>
            <person name="Jung H.-Y."/>
        </authorList>
    </citation>
    <scope>NUCLEOTIDE SEQUENCE [LARGE SCALE GENOMIC DNA]</scope>
    <source>
        <strain evidence="10 11">17J42-9</strain>
    </source>
</reference>
<dbReference type="Pfam" id="PF01678">
    <property type="entry name" value="DAP_epimerase"/>
    <property type="match status" value="2"/>
</dbReference>
<dbReference type="EC" id="5.1.1.7" evidence="3 8"/>
<evidence type="ECO:0000256" key="9">
    <source>
        <dbReference type="PROSITE-ProRule" id="PRU10125"/>
    </source>
</evidence>
<dbReference type="InterPro" id="IPR018510">
    <property type="entry name" value="DAP_epimerase_AS"/>
</dbReference>
<feature type="binding site" evidence="8">
    <location>
        <position position="69"/>
    </location>
    <ligand>
        <name>substrate</name>
    </ligand>
</feature>
<dbReference type="GO" id="GO:0008837">
    <property type="term" value="F:diaminopimelate epimerase activity"/>
    <property type="evidence" value="ECO:0007669"/>
    <property type="project" value="UniProtKB-UniRule"/>
</dbReference>
<keyword evidence="4 8" id="KW-0028">Amino-acid biosynthesis</keyword>
<feature type="site" description="Could be important to modulate the pK values of the two catalytic cysteine residues" evidence="8">
    <location>
        <position position="193"/>
    </location>
</feature>
<name>A0A4Q5M3L4_9BACT</name>
<evidence type="ECO:0000256" key="7">
    <source>
        <dbReference type="ARBA" id="ARBA00051712"/>
    </source>
</evidence>
<keyword evidence="5 8" id="KW-0457">Lysine biosynthesis</keyword>
<evidence type="ECO:0000256" key="1">
    <source>
        <dbReference type="ARBA" id="ARBA00005196"/>
    </source>
</evidence>
<dbReference type="HAMAP" id="MF_00197">
    <property type="entry name" value="DAP_epimerase"/>
    <property type="match status" value="1"/>
</dbReference>
<comment type="function">
    <text evidence="8">Catalyzes the stereoinversion of LL-2,6-diaminopimelate (L,L-DAP) to meso-diaminopimelate (meso-DAP), a precursor of L-lysine and an essential component of the bacterial peptidoglycan.</text>
</comment>
<proteinExistence type="inferred from homology"/>
<comment type="caution">
    <text evidence="10">The sequence shown here is derived from an EMBL/GenBank/DDBJ whole genome shotgun (WGS) entry which is preliminary data.</text>
</comment>
<dbReference type="AlphaFoldDB" id="A0A4Q5M3L4"/>
<dbReference type="UniPathway" id="UPA00034">
    <property type="reaction ID" value="UER00025"/>
</dbReference>
<dbReference type="EMBL" id="SEWF01000004">
    <property type="protein sequence ID" value="RYU96976.1"/>
    <property type="molecule type" value="Genomic_DNA"/>
</dbReference>
<evidence type="ECO:0000256" key="2">
    <source>
        <dbReference type="ARBA" id="ARBA00010219"/>
    </source>
</evidence>
<dbReference type="SUPFAM" id="SSF54506">
    <property type="entry name" value="Diaminopimelate epimerase-like"/>
    <property type="match status" value="2"/>
</dbReference>
<dbReference type="PANTHER" id="PTHR31689:SF0">
    <property type="entry name" value="DIAMINOPIMELATE EPIMERASE"/>
    <property type="match status" value="1"/>
</dbReference>
<keyword evidence="6 8" id="KW-0413">Isomerase</keyword>
<keyword evidence="11" id="KW-1185">Reference proteome</keyword>
<dbReference type="NCBIfam" id="TIGR00652">
    <property type="entry name" value="DapF"/>
    <property type="match status" value="1"/>
</dbReference>
<comment type="catalytic activity">
    <reaction evidence="7 8">
        <text>(2S,6S)-2,6-diaminopimelate = meso-2,6-diaminopimelate</text>
        <dbReference type="Rhea" id="RHEA:15393"/>
        <dbReference type="ChEBI" id="CHEBI:57609"/>
        <dbReference type="ChEBI" id="CHEBI:57791"/>
        <dbReference type="EC" id="5.1.1.7"/>
    </reaction>
</comment>
<dbReference type="GO" id="GO:0005829">
    <property type="term" value="C:cytosol"/>
    <property type="evidence" value="ECO:0007669"/>
    <property type="project" value="TreeGrafter"/>
</dbReference>
<feature type="binding site" evidence="8">
    <location>
        <position position="18"/>
    </location>
    <ligand>
        <name>substrate</name>
    </ligand>
</feature>
<feature type="binding site" evidence="8">
    <location>
        <begin position="79"/>
        <end position="80"/>
    </location>
    <ligand>
        <name>substrate</name>
    </ligand>
</feature>
<evidence type="ECO:0000256" key="3">
    <source>
        <dbReference type="ARBA" id="ARBA00013080"/>
    </source>
</evidence>
<dbReference type="PANTHER" id="PTHR31689">
    <property type="entry name" value="DIAMINOPIMELATE EPIMERASE, CHLOROPLASTIC"/>
    <property type="match status" value="1"/>
</dbReference>
<dbReference type="Proteomes" id="UP000293162">
    <property type="component" value="Unassembled WGS sequence"/>
</dbReference>
<evidence type="ECO:0000256" key="4">
    <source>
        <dbReference type="ARBA" id="ARBA00022605"/>
    </source>
</evidence>
<dbReference type="OrthoDB" id="9805408at2"/>
<dbReference type="InterPro" id="IPR001653">
    <property type="entry name" value="DAP_epimerase_DapF"/>
</dbReference>
<comment type="pathway">
    <text evidence="1 8">Amino-acid biosynthesis; L-lysine biosynthesis via DAP pathway; DL-2,6-diaminopimelate from LL-2,6-diaminopimelate: step 1/1.</text>
</comment>
<dbReference type="Gene3D" id="3.10.310.10">
    <property type="entry name" value="Diaminopimelate Epimerase, Chain A, domain 1"/>
    <property type="match status" value="2"/>
</dbReference>
<feature type="binding site" evidence="8">
    <location>
        <position position="175"/>
    </location>
    <ligand>
        <name>substrate</name>
    </ligand>
</feature>
<feature type="binding site" evidence="8">
    <location>
        <begin position="193"/>
        <end position="194"/>
    </location>
    <ligand>
        <name>substrate</name>
    </ligand>
</feature>
<comment type="subcellular location">
    <subcellularLocation>
        <location evidence="8">Cytoplasm</location>
    </subcellularLocation>
</comment>
<organism evidence="10 11">
    <name type="scientific">Emticicia agri</name>
    <dbReference type="NCBI Taxonomy" id="2492393"/>
    <lineage>
        <taxon>Bacteria</taxon>
        <taxon>Pseudomonadati</taxon>
        <taxon>Bacteroidota</taxon>
        <taxon>Cytophagia</taxon>
        <taxon>Cytophagales</taxon>
        <taxon>Leadbetterellaceae</taxon>
        <taxon>Emticicia</taxon>
    </lineage>
</organism>
<protein>
    <recommendedName>
        <fullName evidence="3 8">Diaminopimelate epimerase</fullName>
        <shortName evidence="8">DAP epimerase</shortName>
        <ecNumber evidence="3 8">5.1.1.7</ecNumber>
    </recommendedName>
    <alternativeName>
        <fullName evidence="8">PLP-independent amino acid racemase</fullName>
    </alternativeName>
</protein>